<dbReference type="PANTHER" id="PTHR23416:SF23">
    <property type="entry name" value="ACETYLTRANSFERASE C18B11.09C-RELATED"/>
    <property type="match status" value="1"/>
</dbReference>
<gene>
    <name evidence="3" type="ORF">MSBR3_1610</name>
</gene>
<dbReference type="InterPro" id="IPR011004">
    <property type="entry name" value="Trimer_LpxA-like_sf"/>
</dbReference>
<dbReference type="Pfam" id="PF00132">
    <property type="entry name" value="Hexapep"/>
    <property type="match status" value="1"/>
</dbReference>
<dbReference type="HOGENOM" id="CLU_051638_7_0_2"/>
<protein>
    <submittedName>
        <fullName evidence="3">Chloramphenicol acetyltransferase</fullName>
        <ecNumber evidence="3">2.3.1.28</ecNumber>
    </submittedName>
</protein>
<dbReference type="GO" id="GO:0008811">
    <property type="term" value="F:chloramphenicol O-acetyltransferase activity"/>
    <property type="evidence" value="ECO:0007669"/>
    <property type="project" value="UniProtKB-EC"/>
</dbReference>
<keyword evidence="2 3" id="KW-0808">Transferase</keyword>
<dbReference type="Proteomes" id="UP000033066">
    <property type="component" value="Chromosome"/>
</dbReference>
<dbReference type="EMBL" id="CP009517">
    <property type="protein sequence ID" value="AKB82188.1"/>
    <property type="molecule type" value="Genomic_DNA"/>
</dbReference>
<dbReference type="RefSeq" id="WP_080942256.1">
    <property type="nucleotide sequence ID" value="NZ_CP009517.1"/>
</dbReference>
<dbReference type="GeneID" id="24789150"/>
<comment type="similarity">
    <text evidence="1">Belongs to the transferase hexapeptide repeat family.</text>
</comment>
<dbReference type="InterPro" id="IPR051159">
    <property type="entry name" value="Hexapeptide_acetyltransf"/>
</dbReference>
<dbReference type="PANTHER" id="PTHR23416">
    <property type="entry name" value="SIALIC ACID SYNTHASE-RELATED"/>
    <property type="match status" value="1"/>
</dbReference>
<name>A0A0E3SMM0_METBA</name>
<reference evidence="3" key="1">
    <citation type="submission" date="2014-07" db="EMBL/GenBank/DDBJ databases">
        <title>Methanogenic archaea and the global carbon cycle.</title>
        <authorList>
            <person name="Henriksen J.R."/>
            <person name="Luke J."/>
            <person name="Reinhart S."/>
            <person name="Benedict M.N."/>
            <person name="Youngblut N.D."/>
            <person name="Metcalf M.E."/>
            <person name="Whitaker R.J."/>
            <person name="Metcalf W.W."/>
        </authorList>
    </citation>
    <scope>NUCLEOTIDE SEQUENCE [LARGE SCALE GENOMIC DNA]</scope>
    <source>
        <strain evidence="3">3</strain>
    </source>
</reference>
<evidence type="ECO:0000256" key="2">
    <source>
        <dbReference type="ARBA" id="ARBA00022679"/>
    </source>
</evidence>
<dbReference type="PATRIC" id="fig|1434107.4.peg.2088"/>
<dbReference type="Gene3D" id="2.160.10.10">
    <property type="entry name" value="Hexapeptide repeat proteins"/>
    <property type="match status" value="2"/>
</dbReference>
<evidence type="ECO:0000313" key="3">
    <source>
        <dbReference type="EMBL" id="AKB82188.1"/>
    </source>
</evidence>
<dbReference type="CDD" id="cd04647">
    <property type="entry name" value="LbH_MAT_like"/>
    <property type="match status" value="1"/>
</dbReference>
<dbReference type="PROSITE" id="PS00101">
    <property type="entry name" value="HEXAPEP_TRANSFERASES"/>
    <property type="match status" value="1"/>
</dbReference>
<evidence type="ECO:0000256" key="1">
    <source>
        <dbReference type="ARBA" id="ARBA00007274"/>
    </source>
</evidence>
<dbReference type="SUPFAM" id="SSF51161">
    <property type="entry name" value="Trimeric LpxA-like enzymes"/>
    <property type="match status" value="1"/>
</dbReference>
<proteinExistence type="inferred from homology"/>
<dbReference type="STRING" id="1434107.MSBR3_1610"/>
<dbReference type="InterPro" id="IPR018357">
    <property type="entry name" value="Hexapep_transf_CS"/>
</dbReference>
<keyword evidence="3" id="KW-0012">Acyltransferase</keyword>
<dbReference type="InterPro" id="IPR001451">
    <property type="entry name" value="Hexapep"/>
</dbReference>
<keyword evidence="4" id="KW-1185">Reference proteome</keyword>
<dbReference type="KEGG" id="mbak:MSBR3_1610"/>
<accession>A0A0E3SMM0</accession>
<dbReference type="AlphaFoldDB" id="A0A0E3SMM0"/>
<dbReference type="EC" id="2.3.1.28" evidence="3"/>
<evidence type="ECO:0000313" key="4">
    <source>
        <dbReference type="Proteomes" id="UP000033066"/>
    </source>
</evidence>
<sequence length="176" mass="19248">MIFENERPYKSHGNGLFKEEDFKKLGENVIFEDNVLVFHPENIEIGNNVYIGHNTILKGYYNNNMSIGDHTWIGQNCFIHSAGRITIGKCVGIGPMVKILTSQHKGDNIKIPVLFTELSTKEVVLEDGCDIGIGSIILPGVTVGEGAIVGAGSVVTKDVEPYTIAAGVPARFLKYR</sequence>
<organism evidence="3 4">
    <name type="scientific">Methanosarcina barkeri 3</name>
    <dbReference type="NCBI Taxonomy" id="1434107"/>
    <lineage>
        <taxon>Archaea</taxon>
        <taxon>Methanobacteriati</taxon>
        <taxon>Methanobacteriota</taxon>
        <taxon>Stenosarchaea group</taxon>
        <taxon>Methanomicrobia</taxon>
        <taxon>Methanosarcinales</taxon>
        <taxon>Methanosarcinaceae</taxon>
        <taxon>Methanosarcina</taxon>
    </lineage>
</organism>
<dbReference type="OrthoDB" id="1475at2157"/>